<evidence type="ECO:0000313" key="4">
    <source>
        <dbReference type="Proteomes" id="UP000001491"/>
    </source>
</evidence>
<dbReference type="Proteomes" id="UP000001491">
    <property type="component" value="Chromosome"/>
</dbReference>
<keyword evidence="2" id="KW-0472">Membrane</keyword>
<evidence type="ECO:0000256" key="2">
    <source>
        <dbReference type="SAM" id="Phobius"/>
    </source>
</evidence>
<evidence type="ECO:0000256" key="1">
    <source>
        <dbReference type="SAM" id="MobiDB-lite"/>
    </source>
</evidence>
<keyword evidence="2" id="KW-1133">Transmembrane helix</keyword>
<dbReference type="PROSITE" id="PS51257">
    <property type="entry name" value="PROKAR_LIPOPROTEIN"/>
    <property type="match status" value="1"/>
</dbReference>
<dbReference type="KEGG" id="mco:MCJ_004780"/>
<name>C5J6S0_MESCH</name>
<feature type="compositionally biased region" description="Low complexity" evidence="1">
    <location>
        <begin position="61"/>
        <end position="77"/>
    </location>
</feature>
<evidence type="ECO:0000313" key="3">
    <source>
        <dbReference type="EMBL" id="CAT05183.1"/>
    </source>
</evidence>
<feature type="transmembrane region" description="Helical" evidence="2">
    <location>
        <begin position="12"/>
        <end position="35"/>
    </location>
</feature>
<gene>
    <name evidence="3" type="ordered locus">MCJ_004780</name>
</gene>
<feature type="region of interest" description="Disordered" evidence="1">
    <location>
        <begin position="43"/>
        <end position="77"/>
    </location>
</feature>
<sequence length="77" mass="8704">MIKKQIKKIFLYYVLPTTSIAAMPIMVVSCGVKGINPIKKIKQKIDERRNRRQVKNNSVTPNNPNPTQAPQNIGNTN</sequence>
<dbReference type="EMBL" id="FM864216">
    <property type="protein sequence ID" value="CAT05183.1"/>
    <property type="molecule type" value="Genomic_DNA"/>
</dbReference>
<dbReference type="HOGENOM" id="CLU_2634269_0_0_14"/>
<reference evidence="4" key="1">
    <citation type="journal article" date="2009" name="BMC Bioinformatics">
        <title>The Mycoplasma conjunctivae genome sequencing, annotation and analysis.</title>
        <authorList>
            <person name="Calderon-Copete S.P."/>
            <person name="Wigger G."/>
            <person name="Wunderlin C."/>
            <person name="Schmidheini T."/>
            <person name="Frey J."/>
            <person name="Quail M.A."/>
            <person name="Falquet L."/>
        </authorList>
    </citation>
    <scope>NUCLEOTIDE SEQUENCE [LARGE SCALE GENOMIC DNA]</scope>
    <source>
        <strain evidence="4">ATCC 25834 / NCTC 10147 / HRC/581</strain>
    </source>
</reference>
<keyword evidence="4" id="KW-1185">Reference proteome</keyword>
<dbReference type="AlphaFoldDB" id="C5J6S0"/>
<organism evidence="3 4">
    <name type="scientific">Mesomycoplasma conjunctivae (strain ATCC 25834 / NCTC 10147 / HRC/581)</name>
    <name type="common">Mycoplasma conjunctivae</name>
    <dbReference type="NCBI Taxonomy" id="572263"/>
    <lineage>
        <taxon>Bacteria</taxon>
        <taxon>Bacillati</taxon>
        <taxon>Mycoplasmatota</taxon>
        <taxon>Mycoplasmoidales</taxon>
        <taxon>Metamycoplasmataceae</taxon>
        <taxon>Mesomycoplasma</taxon>
    </lineage>
</organism>
<proteinExistence type="predicted"/>
<accession>C5J6S0</accession>
<keyword evidence="2" id="KW-0812">Transmembrane</keyword>
<protein>
    <submittedName>
        <fullName evidence="3">Uncharacterized protein</fullName>
    </submittedName>
</protein>